<keyword evidence="4" id="KW-0788">Thiol protease</keyword>
<evidence type="ECO:0000259" key="7">
    <source>
        <dbReference type="PROSITE" id="PS51935"/>
    </source>
</evidence>
<evidence type="ECO:0000256" key="5">
    <source>
        <dbReference type="SAM" id="MobiDB-lite"/>
    </source>
</evidence>
<dbReference type="RefSeq" id="WP_290705032.1">
    <property type="nucleotide sequence ID" value="NZ_BAAAVS010000058.1"/>
</dbReference>
<evidence type="ECO:0000313" key="9">
    <source>
        <dbReference type="Proteomes" id="UP001501035"/>
    </source>
</evidence>
<proteinExistence type="inferred from homology"/>
<evidence type="ECO:0000256" key="4">
    <source>
        <dbReference type="ARBA" id="ARBA00022807"/>
    </source>
</evidence>
<comment type="caution">
    <text evidence="8">The sequence shown here is derived from an EMBL/GenBank/DDBJ whole genome shotgun (WGS) entry which is preliminary data.</text>
</comment>
<feature type="chain" id="PRO_5046890327" evidence="6">
    <location>
        <begin position="24"/>
        <end position="472"/>
    </location>
</feature>
<sequence length="472" mass="48973">MLRGGVLVSAVALSTLVAGAAGAAPTDQKAAKISRLVNQIATTDQNLTDLDNTLAVKREAVNRALVDFQNSIVAERLAAVAAQGARKSLVDADRRLASAQKSFDAYAASAYRRGAAGTMRDYISADDPQKVLDQVGVLDRVSAAQRRTIEQLKIARNQKANRAATAEASRRQASSAVRSAASRRGDAIGAVQTAQQAMAAQQRNKVALLTKRAETQNKLNALRGVTTRVSAPAIPGLPALVDGGGVNQAAMDAAVAAAKIAMDVAQKTLATVIGSQQIPQSKLFDELGLSGSDVTSTGGNGSLTRLSTGSLGALFGSTGSFGGGGQVRPGLRGPQAVEVVVNRAMSQLNLPYAWGGGDGNGPTKGIRDGGVADAHGDYNKVGFDCSGLMIYAFAGIGYDLPHYTGYQYTAGPQVPIAQMQRGDMIFWGANASQHVALYVGDNKMIEAPQSGDVVKVSPVRLGGAMPMVVRLW</sequence>
<feature type="region of interest" description="Disordered" evidence="5">
    <location>
        <begin position="160"/>
        <end position="179"/>
    </location>
</feature>
<dbReference type="PANTHER" id="PTHR47359">
    <property type="entry name" value="PEPTIDOGLYCAN DL-ENDOPEPTIDASE CWLO"/>
    <property type="match status" value="1"/>
</dbReference>
<gene>
    <name evidence="8" type="ORF">GCM10010528_28320</name>
</gene>
<name>A0ABP6LJJ1_9ACTN</name>
<keyword evidence="2" id="KW-0645">Protease</keyword>
<evidence type="ECO:0000313" key="8">
    <source>
        <dbReference type="EMBL" id="GAA3047420.1"/>
    </source>
</evidence>
<accession>A0ABP6LJJ1</accession>
<feature type="signal peptide" evidence="6">
    <location>
        <begin position="1"/>
        <end position="23"/>
    </location>
</feature>
<reference evidence="9" key="1">
    <citation type="journal article" date="2019" name="Int. J. Syst. Evol. Microbiol.">
        <title>The Global Catalogue of Microorganisms (GCM) 10K type strain sequencing project: providing services to taxonomists for standard genome sequencing and annotation.</title>
        <authorList>
            <consortium name="The Broad Institute Genomics Platform"/>
            <consortium name="The Broad Institute Genome Sequencing Center for Infectious Disease"/>
            <person name="Wu L."/>
            <person name="Ma J."/>
        </authorList>
    </citation>
    <scope>NUCLEOTIDE SEQUENCE [LARGE SCALE GENOMIC DNA]</scope>
    <source>
        <strain evidence="9">JCM 14234</strain>
    </source>
</reference>
<dbReference type="InterPro" id="IPR051794">
    <property type="entry name" value="PG_Endopeptidase_C40"/>
</dbReference>
<dbReference type="SUPFAM" id="SSF54001">
    <property type="entry name" value="Cysteine proteinases"/>
    <property type="match status" value="1"/>
</dbReference>
<organism evidence="8 9">
    <name type="scientific">Gordonia defluvii</name>
    <dbReference type="NCBI Taxonomy" id="283718"/>
    <lineage>
        <taxon>Bacteria</taxon>
        <taxon>Bacillati</taxon>
        <taxon>Actinomycetota</taxon>
        <taxon>Actinomycetes</taxon>
        <taxon>Mycobacteriales</taxon>
        <taxon>Gordoniaceae</taxon>
        <taxon>Gordonia</taxon>
    </lineage>
</organism>
<evidence type="ECO:0000256" key="6">
    <source>
        <dbReference type="SAM" id="SignalP"/>
    </source>
</evidence>
<evidence type="ECO:0000256" key="2">
    <source>
        <dbReference type="ARBA" id="ARBA00022670"/>
    </source>
</evidence>
<dbReference type="Pfam" id="PF00877">
    <property type="entry name" value="NLPC_P60"/>
    <property type="match status" value="1"/>
</dbReference>
<keyword evidence="9" id="KW-1185">Reference proteome</keyword>
<feature type="compositionally biased region" description="Low complexity" evidence="5">
    <location>
        <begin position="162"/>
        <end position="179"/>
    </location>
</feature>
<protein>
    <submittedName>
        <fullName evidence="8">NlpC/P60 family protein</fullName>
    </submittedName>
</protein>
<feature type="domain" description="NlpC/P60" evidence="7">
    <location>
        <begin position="334"/>
        <end position="472"/>
    </location>
</feature>
<dbReference type="InterPro" id="IPR000064">
    <property type="entry name" value="NLP_P60_dom"/>
</dbReference>
<comment type="similarity">
    <text evidence="1">Belongs to the peptidase C40 family.</text>
</comment>
<keyword evidence="3" id="KW-0378">Hydrolase</keyword>
<dbReference type="EMBL" id="BAAAVS010000058">
    <property type="protein sequence ID" value="GAA3047420.1"/>
    <property type="molecule type" value="Genomic_DNA"/>
</dbReference>
<dbReference type="InterPro" id="IPR038765">
    <property type="entry name" value="Papain-like_cys_pep_sf"/>
</dbReference>
<dbReference type="PANTHER" id="PTHR47359:SF3">
    <property type="entry name" value="NLP_P60 DOMAIN-CONTAINING PROTEIN-RELATED"/>
    <property type="match status" value="1"/>
</dbReference>
<dbReference type="Proteomes" id="UP001501035">
    <property type="component" value="Unassembled WGS sequence"/>
</dbReference>
<evidence type="ECO:0000256" key="3">
    <source>
        <dbReference type="ARBA" id="ARBA00022801"/>
    </source>
</evidence>
<evidence type="ECO:0000256" key="1">
    <source>
        <dbReference type="ARBA" id="ARBA00007074"/>
    </source>
</evidence>
<keyword evidence="6" id="KW-0732">Signal</keyword>
<dbReference type="Gene3D" id="3.90.1720.10">
    <property type="entry name" value="endopeptidase domain like (from Nostoc punctiforme)"/>
    <property type="match status" value="1"/>
</dbReference>
<dbReference type="PROSITE" id="PS51935">
    <property type="entry name" value="NLPC_P60"/>
    <property type="match status" value="1"/>
</dbReference>